<gene>
    <name evidence="9" type="ORF">GCM10011391_02030</name>
</gene>
<feature type="domain" description="ABC transmembrane type-1" evidence="8">
    <location>
        <begin position="70"/>
        <end position="262"/>
    </location>
</feature>
<accession>A0A8J2VDB2</accession>
<comment type="similarity">
    <text evidence="7">Belongs to the binding-protein-dependent transport system permease family.</text>
</comment>
<organism evidence="9 10">
    <name type="scientific">Pullulanibacillus camelliae</name>
    <dbReference type="NCBI Taxonomy" id="1707096"/>
    <lineage>
        <taxon>Bacteria</taxon>
        <taxon>Bacillati</taxon>
        <taxon>Bacillota</taxon>
        <taxon>Bacilli</taxon>
        <taxon>Bacillales</taxon>
        <taxon>Sporolactobacillaceae</taxon>
        <taxon>Pullulanibacillus</taxon>
    </lineage>
</organism>
<feature type="transmembrane region" description="Helical" evidence="7">
    <location>
        <begin position="186"/>
        <end position="205"/>
    </location>
</feature>
<evidence type="ECO:0000256" key="5">
    <source>
        <dbReference type="ARBA" id="ARBA00022989"/>
    </source>
</evidence>
<sequence>MMGSRQRKIILHTILLILGAIWIYPFIWMVSSSLKSNIEFFGSGLNLIPKIFHWENYARAWETAQFSKYFFNSVVITVATVVIVTVVCALTGYALGRVSFPGRKLAMVLITATMFIPKGYTIIPLFEIVRHLGLMNHLSGVILAESAGAHVLYILLFTSYFSTIPGELEDAASIDGCGFFQTFRKVMLPLATPVIATTAIMQFIWSWNDFLVPLVFTLNRPELRTLAVGMYSFIGEYQTDYTGMAAGATIALVPIMLVFIFMQRYFIEGIAGAVKQ</sequence>
<evidence type="ECO:0000256" key="4">
    <source>
        <dbReference type="ARBA" id="ARBA00022692"/>
    </source>
</evidence>
<evidence type="ECO:0000259" key="8">
    <source>
        <dbReference type="PROSITE" id="PS50928"/>
    </source>
</evidence>
<dbReference type="PROSITE" id="PS50928">
    <property type="entry name" value="ABC_TM1"/>
    <property type="match status" value="1"/>
</dbReference>
<dbReference type="RefSeq" id="WP_188687965.1">
    <property type="nucleotide sequence ID" value="NZ_BMIR01000001.1"/>
</dbReference>
<reference evidence="9" key="2">
    <citation type="submission" date="2020-09" db="EMBL/GenBank/DDBJ databases">
        <authorList>
            <person name="Sun Q."/>
            <person name="Zhou Y."/>
        </authorList>
    </citation>
    <scope>NUCLEOTIDE SEQUENCE</scope>
    <source>
        <strain evidence="9">CGMCC 1.15371</strain>
    </source>
</reference>
<keyword evidence="2 7" id="KW-0813">Transport</keyword>
<dbReference type="SUPFAM" id="SSF161098">
    <property type="entry name" value="MetI-like"/>
    <property type="match status" value="1"/>
</dbReference>
<keyword evidence="3" id="KW-1003">Cell membrane</keyword>
<proteinExistence type="inferred from homology"/>
<feature type="transmembrane region" description="Helical" evidence="7">
    <location>
        <begin position="69"/>
        <end position="93"/>
    </location>
</feature>
<feature type="transmembrane region" description="Helical" evidence="7">
    <location>
        <begin position="105"/>
        <end position="126"/>
    </location>
</feature>
<reference evidence="9" key="1">
    <citation type="journal article" date="2014" name="Int. J. Syst. Evol. Microbiol.">
        <title>Complete genome sequence of Corynebacterium casei LMG S-19264T (=DSM 44701T), isolated from a smear-ripened cheese.</title>
        <authorList>
            <consortium name="US DOE Joint Genome Institute (JGI-PGF)"/>
            <person name="Walter F."/>
            <person name="Albersmeier A."/>
            <person name="Kalinowski J."/>
            <person name="Ruckert C."/>
        </authorList>
    </citation>
    <scope>NUCLEOTIDE SEQUENCE</scope>
    <source>
        <strain evidence="9">CGMCC 1.15371</strain>
    </source>
</reference>
<keyword evidence="5 7" id="KW-1133">Transmembrane helix</keyword>
<dbReference type="CDD" id="cd06261">
    <property type="entry name" value="TM_PBP2"/>
    <property type="match status" value="1"/>
</dbReference>
<dbReference type="Pfam" id="PF00528">
    <property type="entry name" value="BPD_transp_1"/>
    <property type="match status" value="1"/>
</dbReference>
<dbReference type="GO" id="GO:0055085">
    <property type="term" value="P:transmembrane transport"/>
    <property type="evidence" value="ECO:0007669"/>
    <property type="project" value="InterPro"/>
</dbReference>
<dbReference type="PANTHER" id="PTHR43744">
    <property type="entry name" value="ABC TRANSPORTER PERMEASE PROTEIN MG189-RELATED-RELATED"/>
    <property type="match status" value="1"/>
</dbReference>
<dbReference type="InterPro" id="IPR035906">
    <property type="entry name" value="MetI-like_sf"/>
</dbReference>
<evidence type="ECO:0000256" key="6">
    <source>
        <dbReference type="ARBA" id="ARBA00023136"/>
    </source>
</evidence>
<dbReference type="Gene3D" id="1.10.3720.10">
    <property type="entry name" value="MetI-like"/>
    <property type="match status" value="1"/>
</dbReference>
<comment type="subcellular location">
    <subcellularLocation>
        <location evidence="1 7">Cell membrane</location>
        <topology evidence="1 7">Multi-pass membrane protein</topology>
    </subcellularLocation>
</comment>
<keyword evidence="4 7" id="KW-0812">Transmembrane</keyword>
<feature type="transmembrane region" description="Helical" evidence="7">
    <location>
        <begin position="138"/>
        <end position="157"/>
    </location>
</feature>
<evidence type="ECO:0000313" key="9">
    <source>
        <dbReference type="EMBL" id="GGE27275.1"/>
    </source>
</evidence>
<name>A0A8J2VDB2_9BACL</name>
<comment type="caution">
    <text evidence="9">The sequence shown here is derived from an EMBL/GenBank/DDBJ whole genome shotgun (WGS) entry which is preliminary data.</text>
</comment>
<dbReference type="Proteomes" id="UP000628775">
    <property type="component" value="Unassembled WGS sequence"/>
</dbReference>
<protein>
    <submittedName>
        <fullName evidence="9">Sugar ABC transporter permease</fullName>
    </submittedName>
</protein>
<evidence type="ECO:0000313" key="10">
    <source>
        <dbReference type="Proteomes" id="UP000628775"/>
    </source>
</evidence>
<dbReference type="InterPro" id="IPR000515">
    <property type="entry name" value="MetI-like"/>
</dbReference>
<feature type="transmembrane region" description="Helical" evidence="7">
    <location>
        <begin position="9"/>
        <end position="30"/>
    </location>
</feature>
<evidence type="ECO:0000256" key="7">
    <source>
        <dbReference type="RuleBase" id="RU363032"/>
    </source>
</evidence>
<evidence type="ECO:0000256" key="3">
    <source>
        <dbReference type="ARBA" id="ARBA00022475"/>
    </source>
</evidence>
<dbReference type="GO" id="GO:0005886">
    <property type="term" value="C:plasma membrane"/>
    <property type="evidence" value="ECO:0007669"/>
    <property type="project" value="UniProtKB-SubCell"/>
</dbReference>
<keyword evidence="6 7" id="KW-0472">Membrane</keyword>
<dbReference type="AlphaFoldDB" id="A0A8J2VDB2"/>
<evidence type="ECO:0000256" key="2">
    <source>
        <dbReference type="ARBA" id="ARBA00022448"/>
    </source>
</evidence>
<dbReference type="EMBL" id="BMIR01000001">
    <property type="protein sequence ID" value="GGE27275.1"/>
    <property type="molecule type" value="Genomic_DNA"/>
</dbReference>
<evidence type="ECO:0000256" key="1">
    <source>
        <dbReference type="ARBA" id="ARBA00004651"/>
    </source>
</evidence>
<dbReference type="PANTHER" id="PTHR43744:SF8">
    <property type="entry name" value="SN-GLYCEROL-3-PHOSPHATE TRANSPORT SYSTEM PERMEASE PROTEIN UGPE"/>
    <property type="match status" value="1"/>
</dbReference>
<keyword evidence="10" id="KW-1185">Reference proteome</keyword>
<feature type="transmembrane region" description="Helical" evidence="7">
    <location>
        <begin position="241"/>
        <end position="262"/>
    </location>
</feature>